<name>A0A1Y0HGK9_9BACT</name>
<protein>
    <submittedName>
        <fullName evidence="2">Uncharacterized protein</fullName>
    </submittedName>
</protein>
<keyword evidence="3" id="KW-1185">Reference proteome</keyword>
<accession>A0A1Y0HGK9</accession>
<evidence type="ECO:0000256" key="1">
    <source>
        <dbReference type="SAM" id="Coils"/>
    </source>
</evidence>
<evidence type="ECO:0000313" key="2">
    <source>
        <dbReference type="EMBL" id="ARU47231.1"/>
    </source>
</evidence>
<dbReference type="AlphaFoldDB" id="A0A1Y0HGK9"/>
<gene>
    <name evidence="2" type="ORF">Sdiek1_0043</name>
</gene>
<feature type="coiled-coil region" evidence="1">
    <location>
        <begin position="58"/>
        <end position="85"/>
    </location>
</feature>
<dbReference type="Proteomes" id="UP000196005">
    <property type="component" value="Chromosome"/>
</dbReference>
<sequence>MAKVAQFNLQVISFVCIGLFCVGCAHSARDLPPDMSHLPPSMRLLPSDMESAEYQLDCKDLTLALKHTREHLKELEKDVLSMQADNQSKGLTGITVFSPAMFLISDNPALSKDYQESDQARERLLRIAQARQCELPSE</sequence>
<dbReference type="EMBL" id="CP021416">
    <property type="protein sequence ID" value="ARU47231.1"/>
    <property type="molecule type" value="Genomic_DNA"/>
</dbReference>
<proteinExistence type="predicted"/>
<reference evidence="3" key="1">
    <citation type="submission" date="2017-05" db="EMBL/GenBank/DDBJ databases">
        <title>Dechlorination kinetics govern the competition between two new strains of the genus Sulfurospirillum.</title>
        <authorList>
            <person name="Buttet G.F."/>
            <person name="Murray A.M."/>
            <person name="Goris T."/>
            <person name="Burion M."/>
            <person name="Lin B."/>
            <person name="Rolle M."/>
            <person name="Maillard J."/>
        </authorList>
    </citation>
    <scope>NUCLEOTIDE SEQUENCE [LARGE SCALE GENOMIC DNA]</scope>
    <source>
        <strain evidence="3">SL2-1</strain>
    </source>
</reference>
<keyword evidence="1" id="KW-0175">Coiled coil</keyword>
<evidence type="ECO:0000313" key="3">
    <source>
        <dbReference type="Proteomes" id="UP000196005"/>
    </source>
</evidence>
<organism evidence="2 3">
    <name type="scientific">Sulfurospirillum diekertiae</name>
    <dbReference type="NCBI Taxonomy" id="1854492"/>
    <lineage>
        <taxon>Bacteria</taxon>
        <taxon>Pseudomonadati</taxon>
        <taxon>Campylobacterota</taxon>
        <taxon>Epsilonproteobacteria</taxon>
        <taxon>Campylobacterales</taxon>
        <taxon>Sulfurospirillaceae</taxon>
        <taxon>Sulfurospirillum</taxon>
    </lineage>
</organism>
<dbReference type="KEGG" id="suls:Sdiek1_0043"/>